<dbReference type="GO" id="GO:0022857">
    <property type="term" value="F:transmembrane transporter activity"/>
    <property type="evidence" value="ECO:0007669"/>
    <property type="project" value="InterPro"/>
</dbReference>
<evidence type="ECO:0000256" key="3">
    <source>
        <dbReference type="SAM" id="MobiDB-lite"/>
    </source>
</evidence>
<reference evidence="6" key="1">
    <citation type="submission" date="2020-05" db="EMBL/GenBank/DDBJ databases">
        <title>Mycena genomes resolve the evolution of fungal bioluminescence.</title>
        <authorList>
            <person name="Tsai I.J."/>
        </authorList>
    </citation>
    <scope>NUCLEOTIDE SEQUENCE</scope>
    <source>
        <strain evidence="6">CCC161011</strain>
    </source>
</reference>
<gene>
    <name evidence="6" type="ORF">MVEN_02166200</name>
</gene>
<feature type="transmembrane region" description="Helical" evidence="4">
    <location>
        <begin position="421"/>
        <end position="441"/>
    </location>
</feature>
<comment type="caution">
    <text evidence="6">The sequence shown here is derived from an EMBL/GenBank/DDBJ whole genome shotgun (WGS) entry which is preliminary data.</text>
</comment>
<dbReference type="Pfam" id="PF07690">
    <property type="entry name" value="MFS_1"/>
    <property type="match status" value="1"/>
</dbReference>
<dbReference type="PANTHER" id="PTHR11360">
    <property type="entry name" value="MONOCARBOXYLATE TRANSPORTER"/>
    <property type="match status" value="1"/>
</dbReference>
<dbReference type="PANTHER" id="PTHR11360:SF284">
    <property type="entry name" value="EG:103B4.3 PROTEIN-RELATED"/>
    <property type="match status" value="1"/>
</dbReference>
<feature type="transmembrane region" description="Helical" evidence="4">
    <location>
        <begin position="170"/>
        <end position="190"/>
    </location>
</feature>
<dbReference type="Proteomes" id="UP000620124">
    <property type="component" value="Unassembled WGS sequence"/>
</dbReference>
<feature type="transmembrane region" description="Helical" evidence="4">
    <location>
        <begin position="40"/>
        <end position="60"/>
    </location>
</feature>
<dbReference type="EMBL" id="JACAZI010000023">
    <property type="protein sequence ID" value="KAF7336186.1"/>
    <property type="molecule type" value="Genomic_DNA"/>
</dbReference>
<sequence>MAEKQASLRVPTDPEVETPVFSETDGEFTPPFFPEGGFRAWATVAGAFLIQFCGFGYTTSFGVYQDFYTRDYLSQSLPSTISWIGSINAFIVNAAGLVSGRLYDRGHFYLLMYGGSLLQCFSLFMLSLCKPQKLYQILLAQGIGLSLGAGIVCVPSLVVVSHYFLKRRALAMVVVASGASLGAVVHPIMLNNTLHSSLGFPSAVRASAGLITGTLLIACSMMHPRLPPPSSHPPFWKSFGRFARDKACIFTTLGCAIYILPGTPLTPGRMTTFAVGYYFPLVYLQLDAVAHGIDKTFAFYSLVIMNAASFFGRLFPGLVVERFGILNMFMAAVAGGAVLILCMIALGSVASAVAIGIMYGFCAGIYITLIPPLVAMLTDDINCHRLRMGITYAIVGIGGLVGPPINGALLTGRYVWWRPALFSGLMALVGLAFFMATLVTVRRRATLNMPHATTPISEEEEKPGTSDGMQIAT</sequence>
<dbReference type="InterPro" id="IPR011701">
    <property type="entry name" value="MFS"/>
</dbReference>
<feature type="domain" description="Major facilitator superfamily (MFS) profile" evidence="5">
    <location>
        <begin position="247"/>
        <end position="473"/>
    </location>
</feature>
<keyword evidence="7" id="KW-1185">Reference proteome</keyword>
<feature type="transmembrane region" description="Helical" evidence="4">
    <location>
        <begin position="389"/>
        <end position="409"/>
    </location>
</feature>
<evidence type="ECO:0000256" key="4">
    <source>
        <dbReference type="SAM" id="Phobius"/>
    </source>
</evidence>
<evidence type="ECO:0000313" key="6">
    <source>
        <dbReference type="EMBL" id="KAF7336186.1"/>
    </source>
</evidence>
<comment type="similarity">
    <text evidence="2">Belongs to the major facilitator superfamily. Monocarboxylate porter (TC 2.A.1.13) family.</text>
</comment>
<feature type="transmembrane region" description="Helical" evidence="4">
    <location>
        <begin position="202"/>
        <end position="222"/>
    </location>
</feature>
<evidence type="ECO:0000256" key="1">
    <source>
        <dbReference type="ARBA" id="ARBA00004141"/>
    </source>
</evidence>
<evidence type="ECO:0000313" key="7">
    <source>
        <dbReference type="Proteomes" id="UP000620124"/>
    </source>
</evidence>
<dbReference type="GO" id="GO:0016020">
    <property type="term" value="C:membrane"/>
    <property type="evidence" value="ECO:0007669"/>
    <property type="project" value="UniProtKB-SubCell"/>
</dbReference>
<keyword evidence="4" id="KW-1133">Transmembrane helix</keyword>
<dbReference type="OrthoDB" id="6499973at2759"/>
<organism evidence="6 7">
    <name type="scientific">Mycena venus</name>
    <dbReference type="NCBI Taxonomy" id="2733690"/>
    <lineage>
        <taxon>Eukaryota</taxon>
        <taxon>Fungi</taxon>
        <taxon>Dikarya</taxon>
        <taxon>Basidiomycota</taxon>
        <taxon>Agaricomycotina</taxon>
        <taxon>Agaricomycetes</taxon>
        <taxon>Agaricomycetidae</taxon>
        <taxon>Agaricales</taxon>
        <taxon>Marasmiineae</taxon>
        <taxon>Mycenaceae</taxon>
        <taxon>Mycena</taxon>
    </lineage>
</organism>
<comment type="subcellular location">
    <subcellularLocation>
        <location evidence="1">Membrane</location>
        <topology evidence="1">Multi-pass membrane protein</topology>
    </subcellularLocation>
</comment>
<dbReference type="InterPro" id="IPR050327">
    <property type="entry name" value="Proton-linked_MCT"/>
</dbReference>
<feature type="transmembrane region" description="Helical" evidence="4">
    <location>
        <begin position="134"/>
        <end position="158"/>
    </location>
</feature>
<dbReference type="AlphaFoldDB" id="A0A8H6X8S5"/>
<feature type="transmembrane region" description="Helical" evidence="4">
    <location>
        <begin position="352"/>
        <end position="377"/>
    </location>
</feature>
<feature type="region of interest" description="Disordered" evidence="3">
    <location>
        <begin position="451"/>
        <end position="473"/>
    </location>
</feature>
<keyword evidence="4" id="KW-0812">Transmembrane</keyword>
<feature type="transmembrane region" description="Helical" evidence="4">
    <location>
        <begin position="243"/>
        <end position="260"/>
    </location>
</feature>
<dbReference type="Gene3D" id="1.20.1250.20">
    <property type="entry name" value="MFS general substrate transporter like domains"/>
    <property type="match status" value="2"/>
</dbReference>
<proteinExistence type="inferred from homology"/>
<evidence type="ECO:0000259" key="5">
    <source>
        <dbReference type="PROSITE" id="PS50850"/>
    </source>
</evidence>
<dbReference type="SUPFAM" id="SSF103473">
    <property type="entry name" value="MFS general substrate transporter"/>
    <property type="match status" value="1"/>
</dbReference>
<feature type="transmembrane region" description="Helical" evidence="4">
    <location>
        <begin position="297"/>
        <end position="316"/>
    </location>
</feature>
<evidence type="ECO:0000256" key="2">
    <source>
        <dbReference type="ARBA" id="ARBA00006727"/>
    </source>
</evidence>
<dbReference type="PROSITE" id="PS50850">
    <property type="entry name" value="MFS"/>
    <property type="match status" value="1"/>
</dbReference>
<feature type="region of interest" description="Disordered" evidence="3">
    <location>
        <begin position="1"/>
        <end position="22"/>
    </location>
</feature>
<feature type="transmembrane region" description="Helical" evidence="4">
    <location>
        <begin position="80"/>
        <end position="98"/>
    </location>
</feature>
<name>A0A8H6X8S5_9AGAR</name>
<dbReference type="InterPro" id="IPR036259">
    <property type="entry name" value="MFS_trans_sf"/>
</dbReference>
<feature type="transmembrane region" description="Helical" evidence="4">
    <location>
        <begin position="110"/>
        <end position="128"/>
    </location>
</feature>
<feature type="transmembrane region" description="Helical" evidence="4">
    <location>
        <begin position="323"/>
        <end position="346"/>
    </location>
</feature>
<keyword evidence="4" id="KW-0472">Membrane</keyword>
<accession>A0A8H6X8S5</accession>
<protein>
    <submittedName>
        <fullName evidence="6">MFS general substrate transporter</fullName>
    </submittedName>
</protein>
<dbReference type="InterPro" id="IPR020846">
    <property type="entry name" value="MFS_dom"/>
</dbReference>